<sequence>MINPSLPSILVPLVGLLFPAITMVLSYFYIQNDEIL</sequence>
<comment type="similarity">
    <text evidence="3 11">Belongs to the PsaI family.</text>
</comment>
<dbReference type="GO" id="GO:0015979">
    <property type="term" value="P:photosynthesis"/>
    <property type="evidence" value="ECO:0007669"/>
    <property type="project" value="UniProtKB-UniRule"/>
</dbReference>
<accession>A0A0H3VLD4</accession>
<keyword evidence="8 11" id="KW-1133">Transmembrane helix</keyword>
<dbReference type="AlphaFoldDB" id="A0A0H3VLD4"/>
<dbReference type="InterPro" id="IPR001302">
    <property type="entry name" value="PSI_PsaI"/>
</dbReference>
<evidence type="ECO:0000256" key="11">
    <source>
        <dbReference type="HAMAP-Rule" id="MF_00431"/>
    </source>
</evidence>
<evidence type="ECO:0000256" key="10">
    <source>
        <dbReference type="ARBA" id="ARBA00023136"/>
    </source>
</evidence>
<dbReference type="RefSeq" id="YP_009144105.1">
    <property type="nucleotide sequence ID" value="NC_027235.1"/>
</dbReference>
<dbReference type="HAMAP" id="MF_00431">
    <property type="entry name" value="PSI_PsaI"/>
    <property type="match status" value="1"/>
</dbReference>
<gene>
    <name evidence="11 12" type="primary">psaI</name>
</gene>
<organism evidence="12">
    <name type="scientific">Wollemia nobilis</name>
    <dbReference type="NCBI Taxonomy" id="56998"/>
    <lineage>
        <taxon>Eukaryota</taxon>
        <taxon>Viridiplantae</taxon>
        <taxon>Streptophyta</taxon>
        <taxon>Embryophyta</taxon>
        <taxon>Tracheophyta</taxon>
        <taxon>Spermatophyta</taxon>
        <taxon>Pinopsida</taxon>
        <taxon>Pinidae</taxon>
        <taxon>Conifers II</taxon>
        <taxon>Araucariales</taxon>
        <taxon>Araucariaceae</taxon>
        <taxon>Wollemia</taxon>
    </lineage>
</organism>
<evidence type="ECO:0000256" key="2">
    <source>
        <dbReference type="ARBA" id="ARBA00004581"/>
    </source>
</evidence>
<dbReference type="GO" id="GO:0009535">
    <property type="term" value="C:chloroplast thylakoid membrane"/>
    <property type="evidence" value="ECO:0007669"/>
    <property type="project" value="UniProtKB-SubCell"/>
</dbReference>
<evidence type="ECO:0000256" key="9">
    <source>
        <dbReference type="ARBA" id="ARBA00023078"/>
    </source>
</evidence>
<evidence type="ECO:0000256" key="4">
    <source>
        <dbReference type="ARBA" id="ARBA00019929"/>
    </source>
</evidence>
<dbReference type="Pfam" id="PF00796">
    <property type="entry name" value="PSI_8"/>
    <property type="match status" value="1"/>
</dbReference>
<dbReference type="InterPro" id="IPR036357">
    <property type="entry name" value="PSI_PsaI_sf"/>
</dbReference>
<keyword evidence="7 11" id="KW-0603">Photosystem I</keyword>
<keyword evidence="6 11" id="KW-0812">Transmembrane</keyword>
<evidence type="ECO:0000256" key="7">
    <source>
        <dbReference type="ARBA" id="ARBA00022836"/>
    </source>
</evidence>
<dbReference type="EMBL" id="KP259800">
    <property type="protein sequence ID" value="AKE36652.1"/>
    <property type="molecule type" value="Genomic_DNA"/>
</dbReference>
<keyword evidence="12" id="KW-0150">Chloroplast</keyword>
<feature type="transmembrane region" description="Helical" evidence="11">
    <location>
        <begin position="6"/>
        <end position="30"/>
    </location>
</feature>
<geneLocation type="chloroplast" evidence="12"/>
<protein>
    <recommendedName>
        <fullName evidence="4 11">Photosystem I reaction center subunit VIII</fullName>
        <shortName evidence="11">PSI-I</shortName>
    </recommendedName>
</protein>
<comment type="function">
    <text evidence="1 11">May help in the organization of the PsaL subunit.</text>
</comment>
<proteinExistence type="inferred from homology"/>
<evidence type="ECO:0000313" key="12">
    <source>
        <dbReference type="EMBL" id="AKE36652.1"/>
    </source>
</evidence>
<evidence type="ECO:0000256" key="3">
    <source>
        <dbReference type="ARBA" id="ARBA00005252"/>
    </source>
</evidence>
<evidence type="ECO:0000256" key="6">
    <source>
        <dbReference type="ARBA" id="ARBA00022692"/>
    </source>
</evidence>
<reference evidence="12" key="2">
    <citation type="journal article" date="2015" name="PLoS ONE">
        <title>Complete Chloroplast Genome of the Wollemi Pine (Wollemia nobilis): Structure and Evolution.</title>
        <authorList>
            <person name="Yap J.Y."/>
            <person name="Rohner T."/>
            <person name="Greenfield A."/>
            <person name="Van Der Merwe M."/>
            <person name="McPherson H."/>
            <person name="Glenn W."/>
            <person name="Kornfeld G."/>
            <person name="Marendy E."/>
            <person name="Pan A.Y."/>
            <person name="Wilton A."/>
            <person name="Wilkins M.R."/>
            <person name="Rossetto M."/>
            <person name="Delaney S.K."/>
        </authorList>
    </citation>
    <scope>NUCLEOTIDE SEQUENCE</scope>
</reference>
<dbReference type="GeneID" id="24572108"/>
<keyword evidence="9 11" id="KW-0793">Thylakoid</keyword>
<evidence type="ECO:0000256" key="8">
    <source>
        <dbReference type="ARBA" id="ARBA00022989"/>
    </source>
</evidence>
<dbReference type="GO" id="GO:0009522">
    <property type="term" value="C:photosystem I"/>
    <property type="evidence" value="ECO:0007669"/>
    <property type="project" value="UniProtKB-KW"/>
</dbReference>
<dbReference type="SUPFAM" id="SSF81540">
    <property type="entry name" value="Subunit VIII of photosystem I reaction centre, PsaI"/>
    <property type="match status" value="1"/>
</dbReference>
<comment type="subcellular location">
    <subcellularLocation>
        <location evidence="2 11">Plastid</location>
        <location evidence="2 11">Chloroplast thylakoid membrane</location>
        <topology evidence="2 11">Single-pass membrane protein</topology>
    </subcellularLocation>
</comment>
<keyword evidence="10 11" id="KW-0472">Membrane</keyword>
<evidence type="ECO:0000256" key="5">
    <source>
        <dbReference type="ARBA" id="ARBA00022531"/>
    </source>
</evidence>
<keyword evidence="5 11" id="KW-0602">Photosynthesis</keyword>
<dbReference type="NCBIfam" id="TIGR03052">
    <property type="entry name" value="PS_I_psaI"/>
    <property type="match status" value="1"/>
</dbReference>
<reference evidence="12" key="1">
    <citation type="submission" date="2014-12" db="EMBL/GenBank/DDBJ databases">
        <authorList>
            <person name="Yap J.-Y.S."/>
            <person name="Greenfield A."/>
            <person name="Delaney S.K."/>
            <person name="Glenn W."/>
            <person name="Kornfeld G."/>
            <person name="Marendy E."/>
            <person name="McPherson H."/>
            <person name="Pan A."/>
            <person name="Rohner T."/>
            <person name="Rossetto M."/>
            <person name="Siow J."/>
            <person name="van der Merwe M."/>
            <person name="Wilkins M.R."/>
            <person name="Wilton A."/>
        </authorList>
    </citation>
    <scope>NUCLEOTIDE SEQUENCE</scope>
</reference>
<name>A0A0H3VLD4_9CONI</name>
<keyword evidence="12" id="KW-0934">Plastid</keyword>
<evidence type="ECO:0000256" key="1">
    <source>
        <dbReference type="ARBA" id="ARBA00003541"/>
    </source>
</evidence>